<dbReference type="GO" id="GO:0000976">
    <property type="term" value="F:transcription cis-regulatory region binding"/>
    <property type="evidence" value="ECO:0007669"/>
    <property type="project" value="TreeGrafter"/>
</dbReference>
<dbReference type="AlphaFoldDB" id="A0A2A9CVE6"/>
<comment type="caution">
    <text evidence="6">The sequence shown here is derived from an EMBL/GenBank/DDBJ whole genome shotgun (WGS) entry which is preliminary data.</text>
</comment>
<dbReference type="InterPro" id="IPR046335">
    <property type="entry name" value="LacI/GalR-like_sensor"/>
</dbReference>
<dbReference type="OrthoDB" id="252678at2"/>
<dbReference type="InterPro" id="IPR010982">
    <property type="entry name" value="Lambda_DNA-bd_dom_sf"/>
</dbReference>
<dbReference type="PANTHER" id="PTHR30146">
    <property type="entry name" value="LACI-RELATED TRANSCRIPTIONAL REPRESSOR"/>
    <property type="match status" value="1"/>
</dbReference>
<evidence type="ECO:0000313" key="6">
    <source>
        <dbReference type="EMBL" id="PFG18394.1"/>
    </source>
</evidence>
<dbReference type="SUPFAM" id="SSF47413">
    <property type="entry name" value="lambda repressor-like DNA-binding domains"/>
    <property type="match status" value="1"/>
</dbReference>
<proteinExistence type="predicted"/>
<dbReference type="Pfam" id="PF00356">
    <property type="entry name" value="LacI"/>
    <property type="match status" value="1"/>
</dbReference>
<dbReference type="Gene3D" id="3.40.50.2300">
    <property type="match status" value="2"/>
</dbReference>
<dbReference type="InterPro" id="IPR028082">
    <property type="entry name" value="Peripla_BP_I"/>
</dbReference>
<dbReference type="PROSITE" id="PS50932">
    <property type="entry name" value="HTH_LACI_2"/>
    <property type="match status" value="1"/>
</dbReference>
<dbReference type="GO" id="GO:0003700">
    <property type="term" value="F:DNA-binding transcription factor activity"/>
    <property type="evidence" value="ECO:0007669"/>
    <property type="project" value="TreeGrafter"/>
</dbReference>
<dbReference type="SUPFAM" id="SSF53822">
    <property type="entry name" value="Periplasmic binding protein-like I"/>
    <property type="match status" value="1"/>
</dbReference>
<keyword evidence="1" id="KW-0805">Transcription regulation</keyword>
<dbReference type="SMART" id="SM00354">
    <property type="entry name" value="HTH_LACI"/>
    <property type="match status" value="1"/>
</dbReference>
<evidence type="ECO:0000259" key="4">
    <source>
        <dbReference type="PROSITE" id="PS50932"/>
    </source>
</evidence>
<keyword evidence="2" id="KW-0238">DNA-binding</keyword>
<accession>A0A2A9CVE6</accession>
<dbReference type="PROSITE" id="PS00356">
    <property type="entry name" value="HTH_LACI_1"/>
    <property type="match status" value="1"/>
</dbReference>
<dbReference type="CDD" id="cd01392">
    <property type="entry name" value="HTH_LacI"/>
    <property type="match status" value="1"/>
</dbReference>
<protein>
    <submittedName>
        <fullName evidence="6">LacI family transcriptional regulator</fullName>
    </submittedName>
</protein>
<feature type="domain" description="HTH lacI-type" evidence="4">
    <location>
        <begin position="2"/>
        <end position="56"/>
    </location>
</feature>
<evidence type="ECO:0000256" key="3">
    <source>
        <dbReference type="ARBA" id="ARBA00023163"/>
    </source>
</evidence>
<dbReference type="Proteomes" id="UP000226079">
    <property type="component" value="Unassembled WGS sequence"/>
</dbReference>
<evidence type="ECO:0000256" key="1">
    <source>
        <dbReference type="ARBA" id="ARBA00023015"/>
    </source>
</evidence>
<evidence type="ECO:0000259" key="5">
    <source>
        <dbReference type="PROSITE" id="PS50943"/>
    </source>
</evidence>
<dbReference type="CDD" id="cd06267">
    <property type="entry name" value="PBP1_LacI_sugar_binding-like"/>
    <property type="match status" value="1"/>
</dbReference>
<reference evidence="6 7" key="1">
    <citation type="submission" date="2017-10" db="EMBL/GenBank/DDBJ databases">
        <title>Sequencing the genomes of 1000 actinobacteria strains.</title>
        <authorList>
            <person name="Klenk H.-P."/>
        </authorList>
    </citation>
    <scope>NUCLEOTIDE SEQUENCE [LARGE SCALE GENOMIC DNA]</scope>
    <source>
        <strain evidence="6 7">DSM 15597</strain>
    </source>
</reference>
<dbReference type="RefSeq" id="WP_098461754.1">
    <property type="nucleotide sequence ID" value="NZ_PDJC01000001.1"/>
</dbReference>
<keyword evidence="3" id="KW-0804">Transcription</keyword>
<dbReference type="EMBL" id="PDJC01000001">
    <property type="protein sequence ID" value="PFG18394.1"/>
    <property type="molecule type" value="Genomic_DNA"/>
</dbReference>
<evidence type="ECO:0000313" key="7">
    <source>
        <dbReference type="Proteomes" id="UP000226079"/>
    </source>
</evidence>
<dbReference type="Gene3D" id="1.10.260.40">
    <property type="entry name" value="lambda repressor-like DNA-binding domains"/>
    <property type="match status" value="1"/>
</dbReference>
<dbReference type="InterPro" id="IPR001387">
    <property type="entry name" value="Cro/C1-type_HTH"/>
</dbReference>
<dbReference type="PROSITE" id="PS50943">
    <property type="entry name" value="HTH_CROC1"/>
    <property type="match status" value="1"/>
</dbReference>
<feature type="domain" description="HTH cro/C1-type" evidence="5">
    <location>
        <begin position="3"/>
        <end position="50"/>
    </location>
</feature>
<dbReference type="InterPro" id="IPR000843">
    <property type="entry name" value="HTH_LacI"/>
</dbReference>
<dbReference type="PANTHER" id="PTHR30146:SF153">
    <property type="entry name" value="LACTOSE OPERON REPRESSOR"/>
    <property type="match status" value="1"/>
</dbReference>
<evidence type="ECO:0000256" key="2">
    <source>
        <dbReference type="ARBA" id="ARBA00023125"/>
    </source>
</evidence>
<sequence length="339" mass="37408">MVTIGDVARRAGVSRSTVSYVLSGKRAISVATQRRIQEAIEELGFTPNAGARALATSQTMVLGLLLQFHADEFAPAMLQYVLPVSETARAHGYDILMVTDADGPRTIHRIGDSNMVDGFVLLDVTADDPRVPSLREVHQPGVLIGLPRDTREVDAIDLDFTEAARILVDHLHERGHREIVLVTPPHHVVERGGSYVWRFRDAAIERAARYDIRIHAHYGEAQGSAVRRSMNQILDIWPEATALMVHNDATIAALPTILHERGIRVPDDLSVVSLYSRDFGEEFSLPFTAVESAAYELGHTAVTRLVERIQKGREAVPPQVQLIAPAITDRGSTRYLLPS</sequence>
<gene>
    <name evidence="6" type="ORF">ATK74_2980</name>
</gene>
<keyword evidence="7" id="KW-1185">Reference proteome</keyword>
<dbReference type="Pfam" id="PF13377">
    <property type="entry name" value="Peripla_BP_3"/>
    <property type="match status" value="1"/>
</dbReference>
<organism evidence="6 7">
    <name type="scientific">Propionicimonas paludicola</name>
    <dbReference type="NCBI Taxonomy" id="185243"/>
    <lineage>
        <taxon>Bacteria</taxon>
        <taxon>Bacillati</taxon>
        <taxon>Actinomycetota</taxon>
        <taxon>Actinomycetes</taxon>
        <taxon>Propionibacteriales</taxon>
        <taxon>Nocardioidaceae</taxon>
        <taxon>Propionicimonas</taxon>
    </lineage>
</organism>
<name>A0A2A9CVE6_9ACTN</name>